<dbReference type="RefSeq" id="WP_121090147.1">
    <property type="nucleotide sequence ID" value="NZ_RBZU01000014.1"/>
</dbReference>
<evidence type="ECO:0000256" key="1">
    <source>
        <dbReference type="SAM" id="Phobius"/>
    </source>
</evidence>
<feature type="transmembrane region" description="Helical" evidence="1">
    <location>
        <begin position="321"/>
        <end position="338"/>
    </location>
</feature>
<organism evidence="3 4">
    <name type="scientific">Pararobbsia silviterrae</name>
    <dbReference type="NCBI Taxonomy" id="1792498"/>
    <lineage>
        <taxon>Bacteria</taxon>
        <taxon>Pseudomonadati</taxon>
        <taxon>Pseudomonadota</taxon>
        <taxon>Betaproteobacteria</taxon>
        <taxon>Burkholderiales</taxon>
        <taxon>Burkholderiaceae</taxon>
        <taxon>Pararobbsia</taxon>
    </lineage>
</organism>
<keyword evidence="3" id="KW-0808">Transferase</keyword>
<dbReference type="GO" id="GO:0016740">
    <property type="term" value="F:transferase activity"/>
    <property type="evidence" value="ECO:0007669"/>
    <property type="project" value="UniProtKB-KW"/>
</dbReference>
<gene>
    <name evidence="3" type="ORF">D7S86_23975</name>
</gene>
<dbReference type="InterPro" id="IPR029044">
    <property type="entry name" value="Nucleotide-diphossugar_trans"/>
</dbReference>
<dbReference type="EMBL" id="RBZU01000014">
    <property type="protein sequence ID" value="RKP46565.1"/>
    <property type="molecule type" value="Genomic_DNA"/>
</dbReference>
<keyword evidence="1" id="KW-0812">Transmembrane</keyword>
<dbReference type="PANTHER" id="PTHR43646">
    <property type="entry name" value="GLYCOSYLTRANSFERASE"/>
    <property type="match status" value="1"/>
</dbReference>
<dbReference type="Proteomes" id="UP000270342">
    <property type="component" value="Unassembled WGS sequence"/>
</dbReference>
<dbReference type="AlphaFoldDB" id="A0A494X769"/>
<proteinExistence type="predicted"/>
<feature type="transmembrane region" description="Helical" evidence="1">
    <location>
        <begin position="344"/>
        <end position="363"/>
    </location>
</feature>
<dbReference type="PANTHER" id="PTHR43646:SF3">
    <property type="entry name" value="SLR1566 PROTEIN"/>
    <property type="match status" value="1"/>
</dbReference>
<keyword evidence="1" id="KW-1133">Transmembrane helix</keyword>
<dbReference type="Pfam" id="PF00535">
    <property type="entry name" value="Glycos_transf_2"/>
    <property type="match status" value="1"/>
</dbReference>
<keyword evidence="4" id="KW-1185">Reference proteome</keyword>
<name>A0A494X769_9BURK</name>
<evidence type="ECO:0000313" key="4">
    <source>
        <dbReference type="Proteomes" id="UP000270342"/>
    </source>
</evidence>
<comment type="caution">
    <text evidence="3">The sequence shown here is derived from an EMBL/GenBank/DDBJ whole genome shotgun (WGS) entry which is preliminary data.</text>
</comment>
<evidence type="ECO:0000313" key="3">
    <source>
        <dbReference type="EMBL" id="RKP46565.1"/>
    </source>
</evidence>
<feature type="domain" description="Glycosyltransferase 2-like" evidence="2">
    <location>
        <begin position="50"/>
        <end position="227"/>
    </location>
</feature>
<dbReference type="InterPro" id="IPR001173">
    <property type="entry name" value="Glyco_trans_2-like"/>
</dbReference>
<dbReference type="InterPro" id="IPR017832">
    <property type="entry name" value="Glyco_trans_2_hopen-assoc_HpnB"/>
</dbReference>
<keyword evidence="1" id="KW-0472">Membrane</keyword>
<protein>
    <submittedName>
        <fullName evidence="3">Glycosyltransferase</fullName>
    </submittedName>
</protein>
<evidence type="ECO:0000259" key="2">
    <source>
        <dbReference type="Pfam" id="PF00535"/>
    </source>
</evidence>
<dbReference type="NCBIfam" id="TIGR03469">
    <property type="entry name" value="HpnB"/>
    <property type="match status" value="1"/>
</dbReference>
<reference evidence="3 4" key="1">
    <citation type="submission" date="2018-10" db="EMBL/GenBank/DDBJ databases">
        <title>Robbsia sp. DHC34, isolated from soil.</title>
        <authorList>
            <person name="Gao Z.-H."/>
            <person name="Qiu L.-H."/>
        </authorList>
    </citation>
    <scope>NUCLEOTIDE SEQUENCE [LARGE SCALE GENOMIC DNA]</scope>
    <source>
        <strain evidence="3 4">DHC34</strain>
    </source>
</reference>
<feature type="transmembrane region" description="Helical" evidence="1">
    <location>
        <begin position="292"/>
        <end position="314"/>
    </location>
</feature>
<accession>A0A494X769</accession>
<sequence length="385" mass="42263">MAGVIAFVSLVIWVYLLTARGGFWHAAERDDTPEDEARLGALASWPSVAVVIPARNEADSIAQTVGSLCRQDYPGEFRIVVVDDQSTDGTAERARAAAAEAGTPDRLTVVTGAPLPEGWTGKLWALKQGDAIACTPSKPDWLLHTDADIAHTPDNLRKLVARGVHDSLTLVSLMAKLRCDAWFERALIPAFVLFFQMLYPFRWVNQRGHPLAAGAGGCMLIRRAALEAAGGIDSIRDEIIDDCALGRQLKLQGPIWLGLTNRAHSVRPYDDLGEIRRMVSRTAYAQLQYSPWLLAGTLVSLCLTFLAPPLMVLFAHGWGRFFGLLAWIGMSLAYLPMLRFYGRAGWWAPVLPAIAALYTAFTLDSAIQHWQGRGGMWKGRAQAKK</sequence>
<dbReference type="OrthoDB" id="9806525at2"/>
<dbReference type="SUPFAM" id="SSF53448">
    <property type="entry name" value="Nucleotide-diphospho-sugar transferases"/>
    <property type="match status" value="1"/>
</dbReference>
<dbReference type="Gene3D" id="3.90.550.10">
    <property type="entry name" value="Spore Coat Polysaccharide Biosynthesis Protein SpsA, Chain A"/>
    <property type="match status" value="1"/>
</dbReference>